<sequence length="185" mass="20528">MTKKKSEKTEEKKVSEETVAEETKAENTEEPAKDENADKIKALEDELSAQKDKYMRLAAEYDNYRKRTANEKLSIYDDATSKACIELLPVADSVTLALANLKDADPDIIKGIELISNQLAKSFEKLKIEPYGKAGDAFDPNLHNAVSKIEDENLGADTIAAVYQTGYKIGDKIIRHAMVQVANCD</sequence>
<evidence type="ECO:0000256" key="11">
    <source>
        <dbReference type="RuleBase" id="RU000639"/>
    </source>
</evidence>
<reference evidence="14" key="1">
    <citation type="journal article" date="2018" name="Environ. Microbiol.">
        <title>Sporulation capability and amylosome conservation among diverse human colonic and rumen isolates of the keystone starch-degrader Ruminococcus bromii.</title>
        <authorList>
            <person name="Mukhopadhya I."/>
            <person name="Morais S."/>
            <person name="Laverde-Gomez J."/>
            <person name="Sheridan P.O."/>
            <person name="Walker A.W."/>
            <person name="Kelly W."/>
            <person name="Klieve A.V."/>
            <person name="Ouwerkerk D."/>
            <person name="Duncan S.H."/>
            <person name="Louis P."/>
            <person name="Koropatkin N."/>
            <person name="Cockburn D."/>
            <person name="Kibler R."/>
            <person name="Cooper P.J."/>
            <person name="Sandoval C."/>
            <person name="Crost E."/>
            <person name="Juge N."/>
            <person name="Bayer E.A."/>
            <person name="Flint H.J."/>
        </authorList>
    </citation>
    <scope>NUCLEOTIDE SEQUENCE [LARGE SCALE GENOMIC DNA]</scope>
    <source>
        <strain evidence="14">ATCC 27255</strain>
    </source>
</reference>
<dbReference type="GO" id="GO:0042803">
    <property type="term" value="F:protein homodimerization activity"/>
    <property type="evidence" value="ECO:0007669"/>
    <property type="project" value="InterPro"/>
</dbReference>
<dbReference type="GO" id="GO:0051087">
    <property type="term" value="F:protein-folding chaperone binding"/>
    <property type="evidence" value="ECO:0007669"/>
    <property type="project" value="InterPro"/>
</dbReference>
<name>A0A2N0V018_9FIRM</name>
<comment type="function">
    <text evidence="7 10 11">Participates actively in the response to hyperosmotic and heat shock by preventing the aggregation of stress-denatured proteins, in association with DnaK and GrpE. It is the nucleotide exchange factor for DnaK and may function as a thermosensor. Unfolded proteins bind initially to DnaJ; upon interaction with the DnaJ-bound protein, DnaK hydrolyzes its bound ATP, resulting in the formation of a stable complex. GrpE releases ADP from DnaK; ATP binding to DnaK triggers the release of the substrate protein, thus completing the reaction cycle. Several rounds of ATP-dependent interactions between DnaJ, DnaK and GrpE are required for fully efficient folding.</text>
</comment>
<comment type="caution">
    <text evidence="14">The sequence shown here is derived from an EMBL/GenBank/DDBJ whole genome shotgun (WGS) entry which is preliminary data.</text>
</comment>
<dbReference type="PANTHER" id="PTHR21237:SF23">
    <property type="entry name" value="GRPE PROTEIN HOMOLOG, MITOCHONDRIAL"/>
    <property type="match status" value="1"/>
</dbReference>
<evidence type="ECO:0000256" key="2">
    <source>
        <dbReference type="ARBA" id="ARBA00009054"/>
    </source>
</evidence>
<dbReference type="GO" id="GO:0006457">
    <property type="term" value="P:protein folding"/>
    <property type="evidence" value="ECO:0007669"/>
    <property type="project" value="InterPro"/>
</dbReference>
<dbReference type="EMBL" id="NNSR01000023">
    <property type="protein sequence ID" value="PKD32596.1"/>
    <property type="molecule type" value="Genomic_DNA"/>
</dbReference>
<dbReference type="InterPro" id="IPR013805">
    <property type="entry name" value="GrpE_CC"/>
</dbReference>
<evidence type="ECO:0000313" key="14">
    <source>
        <dbReference type="EMBL" id="PKD32596.1"/>
    </source>
</evidence>
<evidence type="ECO:0000256" key="12">
    <source>
        <dbReference type="RuleBase" id="RU004478"/>
    </source>
</evidence>
<keyword evidence="4 10" id="KW-0963">Cytoplasm</keyword>
<dbReference type="Proteomes" id="UP000233425">
    <property type="component" value="Unassembled WGS sequence"/>
</dbReference>
<evidence type="ECO:0000256" key="13">
    <source>
        <dbReference type="SAM" id="MobiDB-lite"/>
    </source>
</evidence>
<proteinExistence type="inferred from homology"/>
<dbReference type="AlphaFoldDB" id="A0A2N0V018"/>
<dbReference type="InterPro" id="IPR000740">
    <property type="entry name" value="GrpE"/>
</dbReference>
<accession>A0A2N0V018</accession>
<comment type="subunit">
    <text evidence="3 10">Homodimer.</text>
</comment>
<comment type="subcellular location">
    <subcellularLocation>
        <location evidence="1 10">Cytoplasm</location>
    </subcellularLocation>
</comment>
<evidence type="ECO:0000256" key="1">
    <source>
        <dbReference type="ARBA" id="ARBA00004496"/>
    </source>
</evidence>
<protein>
    <recommendedName>
        <fullName evidence="8 10">Protein GrpE</fullName>
    </recommendedName>
    <alternativeName>
        <fullName evidence="9 10">HSP-70 cofactor</fullName>
    </alternativeName>
</protein>
<dbReference type="HAMAP" id="MF_01151">
    <property type="entry name" value="GrpE"/>
    <property type="match status" value="1"/>
</dbReference>
<dbReference type="PANTHER" id="PTHR21237">
    <property type="entry name" value="GRPE PROTEIN"/>
    <property type="match status" value="1"/>
</dbReference>
<keyword evidence="6 10" id="KW-0143">Chaperone</keyword>
<evidence type="ECO:0000256" key="4">
    <source>
        <dbReference type="ARBA" id="ARBA00022490"/>
    </source>
</evidence>
<dbReference type="GO" id="GO:0005737">
    <property type="term" value="C:cytoplasm"/>
    <property type="evidence" value="ECO:0007669"/>
    <property type="project" value="UniProtKB-SubCell"/>
</dbReference>
<dbReference type="PRINTS" id="PR00773">
    <property type="entry name" value="GRPEPROTEIN"/>
</dbReference>
<evidence type="ECO:0000313" key="15">
    <source>
        <dbReference type="Proteomes" id="UP000233425"/>
    </source>
</evidence>
<dbReference type="CDD" id="cd00446">
    <property type="entry name" value="GrpE"/>
    <property type="match status" value="1"/>
</dbReference>
<keyword evidence="5 10" id="KW-0346">Stress response</keyword>
<keyword evidence="15" id="KW-1185">Reference proteome</keyword>
<evidence type="ECO:0000256" key="3">
    <source>
        <dbReference type="ARBA" id="ARBA00011738"/>
    </source>
</evidence>
<dbReference type="Gene3D" id="3.90.20.20">
    <property type="match status" value="1"/>
</dbReference>
<gene>
    <name evidence="10 14" type="primary">grpE</name>
    <name evidence="14" type="ORF">RBATCC27255_00252</name>
</gene>
<dbReference type="GO" id="GO:0000774">
    <property type="term" value="F:adenyl-nucleotide exchange factor activity"/>
    <property type="evidence" value="ECO:0007669"/>
    <property type="project" value="InterPro"/>
</dbReference>
<dbReference type="Pfam" id="PF01025">
    <property type="entry name" value="GrpE"/>
    <property type="match status" value="1"/>
</dbReference>
<dbReference type="GO" id="GO:0051082">
    <property type="term" value="F:unfolded protein binding"/>
    <property type="evidence" value="ECO:0007669"/>
    <property type="project" value="TreeGrafter"/>
</dbReference>
<dbReference type="Gene3D" id="2.30.22.10">
    <property type="entry name" value="Head domain of nucleotide exchange factor GrpE"/>
    <property type="match status" value="1"/>
</dbReference>
<organism evidence="14 15">
    <name type="scientific">Ruminococcus bromii</name>
    <dbReference type="NCBI Taxonomy" id="40518"/>
    <lineage>
        <taxon>Bacteria</taxon>
        <taxon>Bacillati</taxon>
        <taxon>Bacillota</taxon>
        <taxon>Clostridia</taxon>
        <taxon>Eubacteriales</taxon>
        <taxon>Oscillospiraceae</taxon>
        <taxon>Ruminococcus</taxon>
    </lineage>
</organism>
<evidence type="ECO:0000256" key="5">
    <source>
        <dbReference type="ARBA" id="ARBA00023016"/>
    </source>
</evidence>
<dbReference type="PROSITE" id="PS01071">
    <property type="entry name" value="GRPE"/>
    <property type="match status" value="1"/>
</dbReference>
<dbReference type="RefSeq" id="WP_101028386.1">
    <property type="nucleotide sequence ID" value="NZ_CABMMZ010000023.1"/>
</dbReference>
<evidence type="ECO:0000256" key="7">
    <source>
        <dbReference type="ARBA" id="ARBA00053401"/>
    </source>
</evidence>
<dbReference type="SUPFAM" id="SSF58014">
    <property type="entry name" value="Coiled-coil domain of nucleotide exchange factor GrpE"/>
    <property type="match status" value="1"/>
</dbReference>
<evidence type="ECO:0000256" key="9">
    <source>
        <dbReference type="ARBA" id="ARBA00076414"/>
    </source>
</evidence>
<evidence type="ECO:0000256" key="10">
    <source>
        <dbReference type="HAMAP-Rule" id="MF_01151"/>
    </source>
</evidence>
<dbReference type="InterPro" id="IPR009012">
    <property type="entry name" value="GrpE_head"/>
</dbReference>
<evidence type="ECO:0000256" key="6">
    <source>
        <dbReference type="ARBA" id="ARBA00023186"/>
    </source>
</evidence>
<feature type="region of interest" description="Disordered" evidence="13">
    <location>
        <begin position="1"/>
        <end position="39"/>
    </location>
</feature>
<dbReference type="SUPFAM" id="SSF51064">
    <property type="entry name" value="Head domain of nucleotide exchange factor GrpE"/>
    <property type="match status" value="1"/>
</dbReference>
<feature type="compositionally biased region" description="Basic and acidic residues" evidence="13">
    <location>
        <begin position="7"/>
        <end position="39"/>
    </location>
</feature>
<evidence type="ECO:0000256" key="8">
    <source>
        <dbReference type="ARBA" id="ARBA00072274"/>
    </source>
</evidence>
<comment type="similarity">
    <text evidence="2 10 12">Belongs to the GrpE family.</text>
</comment>
<dbReference type="FunFam" id="2.30.22.10:FF:000001">
    <property type="entry name" value="Protein GrpE"/>
    <property type="match status" value="1"/>
</dbReference>